<proteinExistence type="predicted"/>
<dbReference type="Proteomes" id="UP000297014">
    <property type="component" value="Unassembled WGS sequence"/>
</dbReference>
<dbReference type="eggNOG" id="ENOG5033AYD">
    <property type="taxonomic scope" value="Bacteria"/>
</dbReference>
<dbReference type="AlphaFoldDB" id="A0A094WKB5"/>
<evidence type="ECO:0000313" key="2">
    <source>
        <dbReference type="EMBL" id="THG90000.1"/>
    </source>
</evidence>
<dbReference type="RefSeq" id="WP_004427974.1">
    <property type="nucleotide sequence ID" value="NZ_ALPT02000063.1"/>
</dbReference>
<name>A0A094WKB5_ALKAL</name>
<organism evidence="1 3">
    <name type="scientific">Alkalihalobacillus alcalophilus ATCC 27647 = CGMCC 1.3604</name>
    <dbReference type="NCBI Taxonomy" id="1218173"/>
    <lineage>
        <taxon>Bacteria</taxon>
        <taxon>Bacillati</taxon>
        <taxon>Bacillota</taxon>
        <taxon>Bacilli</taxon>
        <taxon>Bacillales</taxon>
        <taxon>Bacillaceae</taxon>
        <taxon>Alkalihalobacillus</taxon>
    </lineage>
</organism>
<evidence type="ECO:0000313" key="3">
    <source>
        <dbReference type="Proteomes" id="UP000002754"/>
    </source>
</evidence>
<dbReference type="OrthoDB" id="2353604at2"/>
<comment type="caution">
    <text evidence="1">The sequence shown here is derived from an EMBL/GenBank/DDBJ whole genome shotgun (WGS) entry which is preliminary data.</text>
</comment>
<dbReference type="EMBL" id="JALP01000185">
    <property type="protein sequence ID" value="THG90000.1"/>
    <property type="molecule type" value="Genomic_DNA"/>
</dbReference>
<accession>A0A094WKB5</accession>
<reference evidence="1 3" key="1">
    <citation type="journal article" date="2014" name="Genome Announc.">
        <title>Draft Genome Sequence of Bacillus alcalophilus AV1934, a Classic Alkaliphile Isolated from Human Feces in 1934.</title>
        <authorList>
            <person name="Attie O."/>
            <person name="Jayaprakash A."/>
            <person name="Shah H."/>
            <person name="Paulsen I.T."/>
            <person name="Morino M."/>
            <person name="Takahashi Y."/>
            <person name="Narumi I."/>
            <person name="Sachidanandam R."/>
            <person name="Satoh K."/>
            <person name="Ito M."/>
            <person name="Krulwich T.A."/>
        </authorList>
    </citation>
    <scope>NUCLEOTIDE SEQUENCE [LARGE SCALE GENOMIC DNA]</scope>
    <source>
        <strain evidence="1 3">AV1934</strain>
    </source>
</reference>
<sequence length="76" mass="9017">MSSCKIDHPLEDVKAKLTSQQHVLPKDLYQRCTDYLENERSQIELNELFHLLKKYDLADSEEQLNRNKKMIKLLEG</sequence>
<dbReference type="Proteomes" id="UP000002754">
    <property type="component" value="Unassembled WGS sequence"/>
</dbReference>
<gene>
    <name evidence="2" type="ORF">AJ85_13985</name>
    <name evidence="1" type="ORF">BALCAV_0216480</name>
</gene>
<evidence type="ECO:0000313" key="1">
    <source>
        <dbReference type="EMBL" id="KGA96393.1"/>
    </source>
</evidence>
<reference evidence="2 4" key="2">
    <citation type="submission" date="2014-01" db="EMBL/GenBank/DDBJ databases">
        <title>Draft genome sequencing of Bacillus alcalophilus CGMCC 1.3604.</title>
        <authorList>
            <person name="Yang J."/>
            <person name="Diao L."/>
            <person name="Yang S."/>
        </authorList>
    </citation>
    <scope>NUCLEOTIDE SEQUENCE [LARGE SCALE GENOMIC DNA]</scope>
    <source>
        <strain evidence="2 4">CGMCC 1.3604</strain>
    </source>
</reference>
<protein>
    <submittedName>
        <fullName evidence="1">Group-specific protein</fullName>
    </submittedName>
</protein>
<dbReference type="EMBL" id="ALPT02000063">
    <property type="protein sequence ID" value="KGA96393.1"/>
    <property type="molecule type" value="Genomic_DNA"/>
</dbReference>
<keyword evidence="3" id="KW-1185">Reference proteome</keyword>
<evidence type="ECO:0000313" key="4">
    <source>
        <dbReference type="Proteomes" id="UP000297014"/>
    </source>
</evidence>